<evidence type="ECO:0000313" key="2">
    <source>
        <dbReference type="Proteomes" id="UP000824533"/>
    </source>
</evidence>
<protein>
    <submittedName>
        <fullName evidence="1">Uncharacterized protein</fullName>
    </submittedName>
</protein>
<dbReference type="EMBL" id="CM034392">
    <property type="protein sequence ID" value="KAJ0180234.1"/>
    <property type="molecule type" value="Genomic_DNA"/>
</dbReference>
<keyword evidence="2" id="KW-1185">Reference proteome</keyword>
<evidence type="ECO:0000313" key="1">
    <source>
        <dbReference type="EMBL" id="KAJ0180234.1"/>
    </source>
</evidence>
<name>A0ACC1D903_9NEOP</name>
<dbReference type="Proteomes" id="UP000824533">
    <property type="component" value="Linkage Group LG06"/>
</dbReference>
<proteinExistence type="predicted"/>
<accession>A0ACC1D903</accession>
<organism evidence="1 2">
    <name type="scientific">Dendrolimus kikuchii</name>
    <dbReference type="NCBI Taxonomy" id="765133"/>
    <lineage>
        <taxon>Eukaryota</taxon>
        <taxon>Metazoa</taxon>
        <taxon>Ecdysozoa</taxon>
        <taxon>Arthropoda</taxon>
        <taxon>Hexapoda</taxon>
        <taxon>Insecta</taxon>
        <taxon>Pterygota</taxon>
        <taxon>Neoptera</taxon>
        <taxon>Endopterygota</taxon>
        <taxon>Lepidoptera</taxon>
        <taxon>Glossata</taxon>
        <taxon>Ditrysia</taxon>
        <taxon>Bombycoidea</taxon>
        <taxon>Lasiocampidae</taxon>
        <taxon>Dendrolimus</taxon>
    </lineage>
</organism>
<comment type="caution">
    <text evidence="1">The sequence shown here is derived from an EMBL/GenBank/DDBJ whole genome shotgun (WGS) entry which is preliminary data.</text>
</comment>
<gene>
    <name evidence="1" type="ORF">K1T71_003638</name>
</gene>
<reference evidence="1 2" key="1">
    <citation type="journal article" date="2021" name="Front. Genet.">
        <title>Chromosome-Level Genome Assembly Reveals Significant Gene Expansion in the Toll and IMD Signaling Pathways of Dendrolimus kikuchii.</title>
        <authorList>
            <person name="Zhou J."/>
            <person name="Wu P."/>
            <person name="Xiong Z."/>
            <person name="Liu N."/>
            <person name="Zhao N."/>
            <person name="Ji M."/>
            <person name="Qiu Y."/>
            <person name="Yang B."/>
        </authorList>
    </citation>
    <scope>NUCLEOTIDE SEQUENCE [LARGE SCALE GENOMIC DNA]</scope>
    <source>
        <strain evidence="1">Ann1</strain>
    </source>
</reference>
<sequence>MEMNEQQQQENKCKQRFKGVENFLRRIAFNLGNTPSQTEVKIISCIPIDVTDLQQKIIQLERQLDGATATPKEVKEADPETRKSSTGTRKESATGSRKGSATKDTKSGKEDADAKNGKESPEAKIAKEPGPKKSTAGAQKKTSVVNTAFCDSNFDYSSTNSIRNVEYGPTHQGSLPCRDCTAKQRKSAVSFIFPAISNNGDNCMISSDDAYSDCKGKCKNDFRRNLFNIKRKVPKKKKFNKTELVYYAKTNNLASNGNNLKSGVKNNTVNRTYINDMIRKQFKLGMILEKLSDTSEFSSPVCRDENPTRPGPYSYESDVCSCCHGGFEDVDYATNMHPNQTRGSQLQASTIYDKGIYYDSSLYDVVPVKEKPVNLKRNIDCLKRKEDTVDIKCWPQNVRPKPRFQPYVVNYHTVIPTNDLGKTVRLNTKQDLKNITSKRDRKMQLAEQVNNDTSNSCCVDLGEVQTKRVNKKLITKQLSESVGPVYKNAECLTTVINNTDCQTTSFSVEDTRTFDKTEETLNNIKSILQSVLTEVKTNSQIKQSENKVKKDAVVQKGVSQTNMQGCSRLLNCLTYSPFSMNPYDATCSRQMPAGHPCCSIQQHPMKCMHNYPVFIQSPGRRRCSSCFRSSQITKCHANNVTAATNTEDIKEEHSKETEKLIKEIYRSMALTLDLPTKDTSYSNYDDLKSVRTTPVSTHTSYSQSNNNKEFKVIISEIFKKSSLRADTLRTQDTNTTLDSKFLSNSINIQSQGVSTDDTQHTNIGQLRRNFIEEDHDEDEEDDEIIDEDGDKSTATENNDKESITELQSISTTDHDSESSTNDSECENEVIVEGSVNEKKKPGLFSKMFNTMFKSKNKKETKVSIRKSESSDSEDYQTIYSHKVEKVSQPRTNRNSKRAHSKIVYARNHNREKHSDRYNRTPYMEQEYRRHWNEKLMFNERARRYSSEQPFSAEPRTRPVYYQNYEARSVMVDPKLCASGRLRQIPTNNMHYRASSNHGNLDWPRCQIERNLSKDTAARKSPDKVTAKGLAWFKKHKMGLHCGEQWKKFLLEG</sequence>